<dbReference type="Proteomes" id="UP000748308">
    <property type="component" value="Unassembled WGS sequence"/>
</dbReference>
<evidence type="ECO:0000313" key="3">
    <source>
        <dbReference type="EMBL" id="MBM3318953.1"/>
    </source>
</evidence>
<protein>
    <submittedName>
        <fullName evidence="3">Uncharacterized protein</fullName>
    </submittedName>
</protein>
<evidence type="ECO:0000256" key="1">
    <source>
        <dbReference type="SAM" id="MobiDB-lite"/>
    </source>
</evidence>
<feature type="compositionally biased region" description="Low complexity" evidence="1">
    <location>
        <begin position="268"/>
        <end position="295"/>
    </location>
</feature>
<feature type="region of interest" description="Disordered" evidence="1">
    <location>
        <begin position="140"/>
        <end position="481"/>
    </location>
</feature>
<organism evidence="3 4">
    <name type="scientific">Eiseniibacteriota bacterium</name>
    <dbReference type="NCBI Taxonomy" id="2212470"/>
    <lineage>
        <taxon>Bacteria</taxon>
        <taxon>Candidatus Eiseniibacteriota</taxon>
    </lineage>
</organism>
<feature type="transmembrane region" description="Helical" evidence="2">
    <location>
        <begin position="46"/>
        <end position="68"/>
    </location>
</feature>
<feature type="transmembrane region" description="Helical" evidence="2">
    <location>
        <begin position="5"/>
        <end position="26"/>
    </location>
</feature>
<dbReference type="EMBL" id="VGIY01000561">
    <property type="protein sequence ID" value="MBM3318953.1"/>
    <property type="molecule type" value="Genomic_DNA"/>
</dbReference>
<feature type="transmembrane region" description="Helical" evidence="2">
    <location>
        <begin position="80"/>
        <end position="101"/>
    </location>
</feature>
<feature type="non-terminal residue" evidence="3">
    <location>
        <position position="481"/>
    </location>
</feature>
<evidence type="ECO:0000313" key="4">
    <source>
        <dbReference type="Proteomes" id="UP000748308"/>
    </source>
</evidence>
<evidence type="ECO:0000256" key="2">
    <source>
        <dbReference type="SAM" id="Phobius"/>
    </source>
</evidence>
<keyword evidence="2" id="KW-0812">Transmembrane</keyword>
<feature type="compositionally biased region" description="Basic and acidic residues" evidence="1">
    <location>
        <begin position="155"/>
        <end position="209"/>
    </location>
</feature>
<feature type="compositionally biased region" description="Basic residues" evidence="1">
    <location>
        <begin position="247"/>
        <end position="261"/>
    </location>
</feature>
<keyword evidence="2" id="KW-1133">Transmembrane helix</keyword>
<gene>
    <name evidence="3" type="ORF">FJY75_13980</name>
</gene>
<reference evidence="3" key="1">
    <citation type="submission" date="2019-03" db="EMBL/GenBank/DDBJ databases">
        <title>Lake Tanganyika Metagenome-Assembled Genomes (MAGs).</title>
        <authorList>
            <person name="Tran P."/>
        </authorList>
    </citation>
    <scope>NUCLEOTIDE SEQUENCE</scope>
    <source>
        <strain evidence="3">M_DeepCast_400m_m2_100</strain>
    </source>
</reference>
<name>A0A937XAM0_UNCEI</name>
<feature type="compositionally biased region" description="Basic and acidic residues" evidence="1">
    <location>
        <begin position="306"/>
        <end position="336"/>
    </location>
</feature>
<proteinExistence type="predicted"/>
<keyword evidence="2" id="KW-0472">Membrane</keyword>
<comment type="caution">
    <text evidence="3">The sequence shown here is derived from an EMBL/GenBank/DDBJ whole genome shotgun (WGS) entry which is preliminary data.</text>
</comment>
<accession>A0A937XAM0</accession>
<dbReference type="AlphaFoldDB" id="A0A937XAM0"/>
<sequence>MLSILLRVIIAGSGLLELGLGLWLILGRGRHPWLAWLSPAGGAPAPWADFGAVFLGLACLLAAALHALALRWHFGEREEAYPLVQIYGGFAILGGLALSMVLSKAPDGAPAAWWPLLADSLRGALLLGVGTLERVSPHTLRTLSLPDPSRRRPPRAREERSARAARGDRASGRRREAGGGGEGRREGARRDTRRGERGRGEDRRRREGEAAPGRGGGRPPTAAPRPVESAAPRPVESAAPAGSQDSRRRRRGRRGGARRRSGGGSGGDARSSSGDSPGEPAPGAERPGADRAASAGGAGLGVREPAQSRDRADRRPAGDDRRSARDDRRPARDDRRARRPGRRDSLPPSPREGSRGGVRIVTPTEFEAGRRPKRGRYSITGALFRSRRKRMHKPLGGGAGSGEWSWPELPEEPGPVRDEPSGLGAQAPEAEGARVDELALAPEGDSAERPREVFPEPNEAPSEWAMPDAGGVPGKPREAPA</sequence>